<proteinExistence type="predicted"/>
<name>A0AAV7KRU8_PLEWA</name>
<evidence type="ECO:0000313" key="2">
    <source>
        <dbReference type="EMBL" id="KAJ1082136.1"/>
    </source>
</evidence>
<keyword evidence="3" id="KW-1185">Reference proteome</keyword>
<feature type="region of interest" description="Disordered" evidence="1">
    <location>
        <begin position="66"/>
        <end position="95"/>
    </location>
</feature>
<organism evidence="2 3">
    <name type="scientific">Pleurodeles waltl</name>
    <name type="common">Iberian ribbed newt</name>
    <dbReference type="NCBI Taxonomy" id="8319"/>
    <lineage>
        <taxon>Eukaryota</taxon>
        <taxon>Metazoa</taxon>
        <taxon>Chordata</taxon>
        <taxon>Craniata</taxon>
        <taxon>Vertebrata</taxon>
        <taxon>Euteleostomi</taxon>
        <taxon>Amphibia</taxon>
        <taxon>Batrachia</taxon>
        <taxon>Caudata</taxon>
        <taxon>Salamandroidea</taxon>
        <taxon>Salamandridae</taxon>
        <taxon>Pleurodelinae</taxon>
        <taxon>Pleurodeles</taxon>
    </lineage>
</organism>
<protein>
    <submittedName>
        <fullName evidence="2">Uncharacterized protein</fullName>
    </submittedName>
</protein>
<feature type="compositionally biased region" description="Gly residues" evidence="1">
    <location>
        <begin position="26"/>
        <end position="37"/>
    </location>
</feature>
<evidence type="ECO:0000313" key="3">
    <source>
        <dbReference type="Proteomes" id="UP001066276"/>
    </source>
</evidence>
<sequence length="123" mass="13247">MVAAFQRSSAALKPSARILPDRTGPKGPGGGSSGGQRTGLTQRRKGGKSGVDWEWAAEKHVLKYTGRIRRKHSHSRRSRAGERKERLETSQTPELQADTALDAALVATPAPFALAEETSITLD</sequence>
<dbReference type="EMBL" id="JANPWB010000016">
    <property type="protein sequence ID" value="KAJ1082136.1"/>
    <property type="molecule type" value="Genomic_DNA"/>
</dbReference>
<dbReference type="AlphaFoldDB" id="A0AAV7KRU8"/>
<reference evidence="2" key="1">
    <citation type="journal article" date="2022" name="bioRxiv">
        <title>Sequencing and chromosome-scale assembly of the giantPleurodeles waltlgenome.</title>
        <authorList>
            <person name="Brown T."/>
            <person name="Elewa A."/>
            <person name="Iarovenko S."/>
            <person name="Subramanian E."/>
            <person name="Araus A.J."/>
            <person name="Petzold A."/>
            <person name="Susuki M."/>
            <person name="Suzuki K.-i.T."/>
            <person name="Hayashi T."/>
            <person name="Toyoda A."/>
            <person name="Oliveira C."/>
            <person name="Osipova E."/>
            <person name="Leigh N.D."/>
            <person name="Simon A."/>
            <person name="Yun M.H."/>
        </authorList>
    </citation>
    <scope>NUCLEOTIDE SEQUENCE</scope>
    <source>
        <strain evidence="2">20211129_DDA</strain>
        <tissue evidence="2">Liver</tissue>
    </source>
</reference>
<evidence type="ECO:0000256" key="1">
    <source>
        <dbReference type="SAM" id="MobiDB-lite"/>
    </source>
</evidence>
<gene>
    <name evidence="2" type="ORF">NDU88_002306</name>
</gene>
<feature type="compositionally biased region" description="Basic residues" evidence="1">
    <location>
        <begin position="66"/>
        <end position="78"/>
    </location>
</feature>
<accession>A0AAV7KRU8</accession>
<feature type="compositionally biased region" description="Basic and acidic residues" evidence="1">
    <location>
        <begin position="79"/>
        <end position="88"/>
    </location>
</feature>
<dbReference type="Proteomes" id="UP001066276">
    <property type="component" value="Chromosome 12"/>
</dbReference>
<feature type="region of interest" description="Disordered" evidence="1">
    <location>
        <begin position="1"/>
        <end position="51"/>
    </location>
</feature>
<comment type="caution">
    <text evidence="2">The sequence shown here is derived from an EMBL/GenBank/DDBJ whole genome shotgun (WGS) entry which is preliminary data.</text>
</comment>